<accession>A0A927BZJ0</accession>
<keyword evidence="1" id="KW-0472">Membrane</keyword>
<feature type="domain" description="TadE-like" evidence="2">
    <location>
        <begin position="17"/>
        <end position="57"/>
    </location>
</feature>
<evidence type="ECO:0000313" key="4">
    <source>
        <dbReference type="Proteomes" id="UP000610558"/>
    </source>
</evidence>
<keyword evidence="4" id="KW-1185">Reference proteome</keyword>
<name>A0A927BZJ0_9GAMM</name>
<reference evidence="3" key="1">
    <citation type="submission" date="2020-09" db="EMBL/GenBank/DDBJ databases">
        <authorList>
            <person name="Yoon J.-W."/>
        </authorList>
    </citation>
    <scope>NUCLEOTIDE SEQUENCE</scope>
    <source>
        <strain evidence="3">KMU-158</strain>
    </source>
</reference>
<feature type="transmembrane region" description="Helical" evidence="1">
    <location>
        <begin position="21"/>
        <end position="46"/>
    </location>
</feature>
<dbReference type="RefSeq" id="WP_190763338.1">
    <property type="nucleotide sequence ID" value="NZ_JACXLD010000002.1"/>
</dbReference>
<dbReference type="EMBL" id="JACXLD010000002">
    <property type="protein sequence ID" value="MBD2858479.1"/>
    <property type="molecule type" value="Genomic_DNA"/>
</dbReference>
<dbReference type="InterPro" id="IPR012495">
    <property type="entry name" value="TadE-like_dom"/>
</dbReference>
<evidence type="ECO:0000256" key="1">
    <source>
        <dbReference type="SAM" id="Phobius"/>
    </source>
</evidence>
<evidence type="ECO:0000259" key="2">
    <source>
        <dbReference type="Pfam" id="PF07811"/>
    </source>
</evidence>
<dbReference type="AlphaFoldDB" id="A0A927BZJ0"/>
<comment type="caution">
    <text evidence="3">The sequence shown here is derived from an EMBL/GenBank/DDBJ whole genome shotgun (WGS) entry which is preliminary data.</text>
</comment>
<evidence type="ECO:0000313" key="3">
    <source>
        <dbReference type="EMBL" id="MBD2858479.1"/>
    </source>
</evidence>
<proteinExistence type="predicted"/>
<gene>
    <name evidence="3" type="ORF">IB286_05595</name>
</gene>
<protein>
    <submittedName>
        <fullName evidence="3">Pilus assembly protein</fullName>
    </submittedName>
</protein>
<sequence>MNNSGNSSSHRPMRQRGSVAIEFAFVFPIFFLIFYAIVFYSLAFLVTQNFTFASEEILRKSLAAGEELCNEVGSTVCDACGADDKECRIEKTIDALRIEYTQNAATSLIVFSNAGLEFYGSQGAAADNYCQPATFDPSNNFICHLEIRGPSLLPAINMLGLSSVFPTTLSGKSSLLL</sequence>
<dbReference type="Pfam" id="PF07811">
    <property type="entry name" value="TadE"/>
    <property type="match status" value="1"/>
</dbReference>
<dbReference type="Proteomes" id="UP000610558">
    <property type="component" value="Unassembled WGS sequence"/>
</dbReference>
<keyword evidence="1" id="KW-0812">Transmembrane</keyword>
<organism evidence="3 4">
    <name type="scientific">Spongiibacter pelagi</name>
    <dbReference type="NCBI Taxonomy" id="2760804"/>
    <lineage>
        <taxon>Bacteria</taxon>
        <taxon>Pseudomonadati</taxon>
        <taxon>Pseudomonadota</taxon>
        <taxon>Gammaproteobacteria</taxon>
        <taxon>Cellvibrionales</taxon>
        <taxon>Spongiibacteraceae</taxon>
        <taxon>Spongiibacter</taxon>
    </lineage>
</organism>
<keyword evidence="1" id="KW-1133">Transmembrane helix</keyword>